<dbReference type="InterPro" id="IPR039637">
    <property type="entry name" value="CNOT7/CNOT8/Pop2"/>
</dbReference>
<dbReference type="Gene3D" id="3.30.420.10">
    <property type="entry name" value="Ribonuclease H-like superfamily/Ribonuclease H"/>
    <property type="match status" value="1"/>
</dbReference>
<dbReference type="GO" id="GO:0003676">
    <property type="term" value="F:nucleic acid binding"/>
    <property type="evidence" value="ECO:0007669"/>
    <property type="project" value="InterPro"/>
</dbReference>
<reference evidence="1 2" key="1">
    <citation type="journal article" date="2021" name="Hortic Res">
        <title>Chromosome-scale assembly of the Dendrobium chrysotoxum genome enhances the understanding of orchid evolution.</title>
        <authorList>
            <person name="Zhang Y."/>
            <person name="Zhang G.Q."/>
            <person name="Zhang D."/>
            <person name="Liu X.D."/>
            <person name="Xu X.Y."/>
            <person name="Sun W.H."/>
            <person name="Yu X."/>
            <person name="Zhu X."/>
            <person name="Wang Z.W."/>
            <person name="Zhao X."/>
            <person name="Zhong W.Y."/>
            <person name="Chen H."/>
            <person name="Yin W.L."/>
            <person name="Huang T."/>
            <person name="Niu S.C."/>
            <person name="Liu Z.J."/>
        </authorList>
    </citation>
    <scope>NUCLEOTIDE SEQUENCE [LARGE SCALE GENOMIC DNA]</scope>
    <source>
        <strain evidence="1">Lindl</strain>
    </source>
</reference>
<sequence>MDDSKKADQKWNEMIKEATKQGFLKDTRECEQILEDMLNWDKLLPEQSQAWIFNILKSNEDTKIPRCRSPFDTKFPGSNFRSPKHHAPLSPADHYSLLKLNADVIHPIELGITLSDGGTSTATWLFELHDIDLRCHPHAPGFRGFCLMRASSAASSRPRG</sequence>
<comment type="caution">
    <text evidence="1">The sequence shown here is derived from an EMBL/GenBank/DDBJ whole genome shotgun (WGS) entry which is preliminary data.</text>
</comment>
<protein>
    <submittedName>
        <fullName evidence="1">Uncharacterized protein</fullName>
    </submittedName>
</protein>
<dbReference type="SUPFAM" id="SSF53098">
    <property type="entry name" value="Ribonuclease H-like"/>
    <property type="match status" value="1"/>
</dbReference>
<evidence type="ECO:0000313" key="2">
    <source>
        <dbReference type="Proteomes" id="UP000775213"/>
    </source>
</evidence>
<dbReference type="InterPro" id="IPR012337">
    <property type="entry name" value="RNaseH-like_sf"/>
</dbReference>
<keyword evidence="2" id="KW-1185">Reference proteome</keyword>
<proteinExistence type="predicted"/>
<evidence type="ECO:0000313" key="1">
    <source>
        <dbReference type="EMBL" id="KAH0453745.1"/>
    </source>
</evidence>
<dbReference type="GO" id="GO:0004535">
    <property type="term" value="F:poly(A)-specific ribonuclease activity"/>
    <property type="evidence" value="ECO:0007669"/>
    <property type="project" value="InterPro"/>
</dbReference>
<dbReference type="InterPro" id="IPR036397">
    <property type="entry name" value="RNaseH_sf"/>
</dbReference>
<dbReference type="GO" id="GO:0030014">
    <property type="term" value="C:CCR4-NOT complex"/>
    <property type="evidence" value="ECO:0007669"/>
    <property type="project" value="InterPro"/>
</dbReference>
<dbReference type="PANTHER" id="PTHR10797">
    <property type="entry name" value="CCR4-NOT TRANSCRIPTION COMPLEX SUBUNIT"/>
    <property type="match status" value="1"/>
</dbReference>
<dbReference type="Proteomes" id="UP000775213">
    <property type="component" value="Unassembled WGS sequence"/>
</dbReference>
<dbReference type="EMBL" id="JAGFBR010000016">
    <property type="protein sequence ID" value="KAH0453745.1"/>
    <property type="molecule type" value="Genomic_DNA"/>
</dbReference>
<accession>A0AAV7GC30</accession>
<dbReference type="AlphaFoldDB" id="A0AAV7GC30"/>
<organism evidence="1 2">
    <name type="scientific">Dendrobium chrysotoxum</name>
    <name type="common">Orchid</name>
    <dbReference type="NCBI Taxonomy" id="161865"/>
    <lineage>
        <taxon>Eukaryota</taxon>
        <taxon>Viridiplantae</taxon>
        <taxon>Streptophyta</taxon>
        <taxon>Embryophyta</taxon>
        <taxon>Tracheophyta</taxon>
        <taxon>Spermatophyta</taxon>
        <taxon>Magnoliopsida</taxon>
        <taxon>Liliopsida</taxon>
        <taxon>Asparagales</taxon>
        <taxon>Orchidaceae</taxon>
        <taxon>Epidendroideae</taxon>
        <taxon>Malaxideae</taxon>
        <taxon>Dendrobiinae</taxon>
        <taxon>Dendrobium</taxon>
    </lineage>
</organism>
<name>A0AAV7GC30_DENCH</name>
<gene>
    <name evidence="1" type="ORF">IEQ34_018069</name>
</gene>